<evidence type="ECO:0000313" key="2">
    <source>
        <dbReference type="EMBL" id="KAF2815072.1"/>
    </source>
</evidence>
<organism evidence="2">
    <name type="scientific">Mytilinidion resinicola</name>
    <dbReference type="NCBI Taxonomy" id="574789"/>
    <lineage>
        <taxon>Eukaryota</taxon>
        <taxon>Fungi</taxon>
        <taxon>Dikarya</taxon>
        <taxon>Ascomycota</taxon>
        <taxon>Pezizomycotina</taxon>
        <taxon>Dothideomycetes</taxon>
        <taxon>Pleosporomycetidae</taxon>
        <taxon>Mytilinidiales</taxon>
        <taxon>Mytilinidiaceae</taxon>
        <taxon>Mytilinidion</taxon>
    </lineage>
</organism>
<evidence type="ECO:0000313" key="4">
    <source>
        <dbReference type="RefSeq" id="XP_033582036.1"/>
    </source>
</evidence>
<name>A0A6A6Z1N0_9PEZI</name>
<dbReference type="RefSeq" id="XP_033582036.1">
    <property type="nucleotide sequence ID" value="XM_033719062.1"/>
</dbReference>
<feature type="compositionally biased region" description="Basic and acidic residues" evidence="1">
    <location>
        <begin position="105"/>
        <end position="114"/>
    </location>
</feature>
<reference evidence="4" key="2">
    <citation type="submission" date="2020-04" db="EMBL/GenBank/DDBJ databases">
        <authorList>
            <consortium name="NCBI Genome Project"/>
        </authorList>
    </citation>
    <scope>NUCLEOTIDE SEQUENCE</scope>
    <source>
        <strain evidence="4">CBS 304.34</strain>
    </source>
</reference>
<reference evidence="4" key="3">
    <citation type="submission" date="2025-04" db="UniProtKB">
        <authorList>
            <consortium name="RefSeq"/>
        </authorList>
    </citation>
    <scope>IDENTIFICATION</scope>
    <source>
        <strain evidence="4">CBS 304.34</strain>
    </source>
</reference>
<dbReference type="GeneID" id="54459955"/>
<proteinExistence type="predicted"/>
<dbReference type="AlphaFoldDB" id="A0A6A6Z1N0"/>
<feature type="region of interest" description="Disordered" evidence="1">
    <location>
        <begin position="59"/>
        <end position="114"/>
    </location>
</feature>
<dbReference type="OrthoDB" id="4023585at2759"/>
<accession>A0A6A6Z1N0</accession>
<protein>
    <recommendedName>
        <fullName evidence="5">Lea domain protein</fullName>
    </recommendedName>
</protein>
<dbReference type="Proteomes" id="UP000504636">
    <property type="component" value="Unplaced"/>
</dbReference>
<sequence>MSSIIRTSIARQARLFSTSPAARKSVTETLKEPLKKVDRIVSDAAVKGIETGEKVTEAAKSTIGSKSSEASGEASKLGSEASGKSSELTGEAKGKASELAGKAKGAKEEIKGKI</sequence>
<evidence type="ECO:0000256" key="1">
    <source>
        <dbReference type="SAM" id="MobiDB-lite"/>
    </source>
</evidence>
<reference evidence="2 4" key="1">
    <citation type="journal article" date="2020" name="Stud. Mycol.">
        <title>101 Dothideomycetes genomes: a test case for predicting lifestyles and emergence of pathogens.</title>
        <authorList>
            <person name="Haridas S."/>
            <person name="Albert R."/>
            <person name="Binder M."/>
            <person name="Bloem J."/>
            <person name="Labutti K."/>
            <person name="Salamov A."/>
            <person name="Andreopoulos B."/>
            <person name="Baker S."/>
            <person name="Barry K."/>
            <person name="Bills G."/>
            <person name="Bluhm B."/>
            <person name="Cannon C."/>
            <person name="Castanera R."/>
            <person name="Culley D."/>
            <person name="Daum C."/>
            <person name="Ezra D."/>
            <person name="Gonzalez J."/>
            <person name="Henrissat B."/>
            <person name="Kuo A."/>
            <person name="Liang C."/>
            <person name="Lipzen A."/>
            <person name="Lutzoni F."/>
            <person name="Magnuson J."/>
            <person name="Mondo S."/>
            <person name="Nolan M."/>
            <person name="Ohm R."/>
            <person name="Pangilinan J."/>
            <person name="Park H.-J."/>
            <person name="Ramirez L."/>
            <person name="Alfaro M."/>
            <person name="Sun H."/>
            <person name="Tritt A."/>
            <person name="Yoshinaga Y."/>
            <person name="Zwiers L.-H."/>
            <person name="Turgeon B."/>
            <person name="Goodwin S."/>
            <person name="Spatafora J."/>
            <person name="Crous P."/>
            <person name="Grigoriev I."/>
        </authorList>
    </citation>
    <scope>NUCLEOTIDE SEQUENCE</scope>
    <source>
        <strain evidence="2 4">CBS 304.34</strain>
    </source>
</reference>
<gene>
    <name evidence="2 4" type="ORF">BDZ99DRAFT_459017</name>
</gene>
<feature type="compositionally biased region" description="Low complexity" evidence="1">
    <location>
        <begin position="64"/>
        <end position="83"/>
    </location>
</feature>
<evidence type="ECO:0008006" key="5">
    <source>
        <dbReference type="Google" id="ProtNLM"/>
    </source>
</evidence>
<keyword evidence="3" id="KW-1185">Reference proteome</keyword>
<evidence type="ECO:0000313" key="3">
    <source>
        <dbReference type="Proteomes" id="UP000504636"/>
    </source>
</evidence>
<dbReference type="EMBL" id="MU003694">
    <property type="protein sequence ID" value="KAF2815072.1"/>
    <property type="molecule type" value="Genomic_DNA"/>
</dbReference>